<name>A0A7S9D8N0_9BRAD</name>
<protein>
    <submittedName>
        <fullName evidence="1">PhnD/SsuA/transferrin family substrate-binding protein</fullName>
    </submittedName>
</protein>
<evidence type="ECO:0000313" key="1">
    <source>
        <dbReference type="EMBL" id="QPF93033.1"/>
    </source>
</evidence>
<dbReference type="Gene3D" id="3.40.190.10">
    <property type="entry name" value="Periplasmic binding protein-like II"/>
    <property type="match status" value="2"/>
</dbReference>
<dbReference type="EMBL" id="CP061379">
    <property type="protein sequence ID" value="QPF93033.1"/>
    <property type="molecule type" value="Genomic_DNA"/>
</dbReference>
<proteinExistence type="predicted"/>
<sequence length="270" mass="29603">MRYAANARMYSVNPQAAAAWKELFGWIARESGVDLEVVDHNFPLPLAELWARKDLACTFMCGYPFMLTGQRQRPVAAPIPANAPRKGQPVYATRLVVRAGSDFRSLEDTFGGRLGYTVPDSHSGYNALRHHLLPYYRDRKARLYGDSVGPLTTPRRVIDALLADTIDVGPLDGYALDLMLRHDENLRSQIRIIASTDPAPAPLLVAAADCPDEAVAKLQSALARVASAPECASLRDRLCLDGFAQVGASAYELMLQWEEEARSAGYAEPG</sequence>
<dbReference type="RefSeq" id="WP_195802552.1">
    <property type="nucleotide sequence ID" value="NZ_CP061379.1"/>
</dbReference>
<dbReference type="KEGG" id="bcou:IC761_07110"/>
<keyword evidence="2" id="KW-1185">Reference proteome</keyword>
<dbReference type="Pfam" id="PF12974">
    <property type="entry name" value="Phosphonate-bd"/>
    <property type="match status" value="1"/>
</dbReference>
<evidence type="ECO:0000313" key="2">
    <source>
        <dbReference type="Proteomes" id="UP000594621"/>
    </source>
</evidence>
<gene>
    <name evidence="1" type="ORF">IC761_07110</name>
</gene>
<dbReference type="PANTHER" id="PTHR35841:SF1">
    <property type="entry name" value="PHOSPHONATES-BINDING PERIPLASMIC PROTEIN"/>
    <property type="match status" value="1"/>
</dbReference>
<reference evidence="1 2" key="1">
    <citation type="submission" date="2020-09" db="EMBL/GenBank/DDBJ databases">
        <title>Complete genomes of bradyrhizobia occurring on native shrubby legumes in Australia.</title>
        <authorList>
            <person name="Lafay B."/>
        </authorList>
    </citation>
    <scope>NUCLEOTIDE SEQUENCE [LARGE SCALE GENOMIC DNA]</scope>
    <source>
        <strain evidence="1 2">BDV5040</strain>
    </source>
</reference>
<dbReference type="Proteomes" id="UP000594621">
    <property type="component" value="Chromosome"/>
</dbReference>
<dbReference type="PANTHER" id="PTHR35841">
    <property type="entry name" value="PHOSPHONATES-BINDING PERIPLASMIC PROTEIN"/>
    <property type="match status" value="1"/>
</dbReference>
<dbReference type="SUPFAM" id="SSF53850">
    <property type="entry name" value="Periplasmic binding protein-like II"/>
    <property type="match status" value="1"/>
</dbReference>
<organism evidence="1 2">
    <name type="scientific">Bradyrhizobium commune</name>
    <dbReference type="NCBI Taxonomy" id="83627"/>
    <lineage>
        <taxon>Bacteria</taxon>
        <taxon>Pseudomonadati</taxon>
        <taxon>Pseudomonadota</taxon>
        <taxon>Alphaproteobacteria</taxon>
        <taxon>Hyphomicrobiales</taxon>
        <taxon>Nitrobacteraceae</taxon>
        <taxon>Bradyrhizobium</taxon>
    </lineage>
</organism>
<accession>A0A7S9D8N0</accession>
<dbReference type="AlphaFoldDB" id="A0A7S9D8N0"/>